<comment type="caution">
    <text evidence="3">The sequence shown here is derived from an EMBL/GenBank/DDBJ whole genome shotgun (WGS) entry which is preliminary data.</text>
</comment>
<feature type="compositionally biased region" description="Basic and acidic residues" evidence="1">
    <location>
        <begin position="896"/>
        <end position="928"/>
    </location>
</feature>
<name>A0A6G0W8B5_9STRA</name>
<feature type="compositionally biased region" description="Polar residues" evidence="1">
    <location>
        <begin position="1225"/>
        <end position="1240"/>
    </location>
</feature>
<feature type="compositionally biased region" description="Acidic residues" evidence="1">
    <location>
        <begin position="1298"/>
        <end position="1310"/>
    </location>
</feature>
<dbReference type="VEuPathDB" id="FungiDB:AeMF1_005006"/>
<feature type="compositionally biased region" description="Basic and acidic residues" evidence="1">
    <location>
        <begin position="1112"/>
        <end position="1122"/>
    </location>
</feature>
<protein>
    <recommendedName>
        <fullName evidence="2">Dynein heavy chain coiled coil stalk domain-containing protein</fullName>
    </recommendedName>
</protein>
<evidence type="ECO:0000313" key="4">
    <source>
        <dbReference type="Proteomes" id="UP000481153"/>
    </source>
</evidence>
<evidence type="ECO:0000313" key="3">
    <source>
        <dbReference type="EMBL" id="KAF0723395.1"/>
    </source>
</evidence>
<feature type="compositionally biased region" description="Pro residues" evidence="1">
    <location>
        <begin position="336"/>
        <end position="349"/>
    </location>
</feature>
<feature type="region of interest" description="Disordered" evidence="1">
    <location>
        <begin position="1021"/>
        <end position="1066"/>
    </location>
</feature>
<evidence type="ECO:0000259" key="2">
    <source>
        <dbReference type="Pfam" id="PF12777"/>
    </source>
</evidence>
<feature type="compositionally biased region" description="Basic and acidic residues" evidence="1">
    <location>
        <begin position="958"/>
        <end position="968"/>
    </location>
</feature>
<feature type="compositionally biased region" description="Polar residues" evidence="1">
    <location>
        <begin position="49"/>
        <end position="72"/>
    </location>
</feature>
<feature type="compositionally biased region" description="Basic and acidic residues" evidence="1">
    <location>
        <begin position="621"/>
        <end position="630"/>
    </location>
</feature>
<feature type="compositionally biased region" description="Basic and acidic residues" evidence="1">
    <location>
        <begin position="1202"/>
        <end position="1217"/>
    </location>
</feature>
<feature type="region of interest" description="Disordered" evidence="1">
    <location>
        <begin position="47"/>
        <end position="72"/>
    </location>
</feature>
<reference evidence="3 4" key="1">
    <citation type="submission" date="2019-07" db="EMBL/GenBank/DDBJ databases">
        <title>Genomics analysis of Aphanomyces spp. identifies a new class of oomycete effector associated with host adaptation.</title>
        <authorList>
            <person name="Gaulin E."/>
        </authorList>
    </citation>
    <scope>NUCLEOTIDE SEQUENCE [LARGE SCALE GENOMIC DNA]</scope>
    <source>
        <strain evidence="3 4">ATCC 201684</strain>
    </source>
</reference>
<feature type="region of interest" description="Disordered" evidence="1">
    <location>
        <begin position="1143"/>
        <end position="1183"/>
    </location>
</feature>
<proteinExistence type="predicted"/>
<feature type="region of interest" description="Disordered" evidence="1">
    <location>
        <begin position="1286"/>
        <end position="1310"/>
    </location>
</feature>
<feature type="region of interest" description="Disordered" evidence="1">
    <location>
        <begin position="777"/>
        <end position="847"/>
    </location>
</feature>
<dbReference type="Gene3D" id="1.20.920.60">
    <property type="match status" value="1"/>
</dbReference>
<keyword evidence="4" id="KW-1185">Reference proteome</keyword>
<dbReference type="Proteomes" id="UP000481153">
    <property type="component" value="Unassembled WGS sequence"/>
</dbReference>
<feature type="compositionally biased region" description="Low complexity" evidence="1">
    <location>
        <begin position="1101"/>
        <end position="1111"/>
    </location>
</feature>
<feature type="region of interest" description="Disordered" evidence="1">
    <location>
        <begin position="883"/>
        <end position="935"/>
    </location>
</feature>
<sequence length="1310" mass="145598">MATVRYPYRPKKRGMARATSYESILAKLPPRPTPTQPFHALTREDMGWSTASHEPQQEQQETSSKLTQQRESGWNTSFPAEYSLVPPAVDFRSTLSYTQHKLRDLEAEKQLLQASASAILASDIHRNHSSTTLSHLHAAFHCGSDDPLLTASSSSNAQDEIRLIKAILIRDGLVLRLHGMAAAIHRGDHSSLTSQGPSAILQLLLDTRDASLRVVHALSQWFQAVATPRTYMWHGSSYVHRMLDDLNFLGDVPVLADALGVAPRAMKRNPFMMPCSIADRDLEPFRYMLQPPPLTRELFMENGSETTAEAVAQGDAFFIWACIHLPHESSSNNDATPPPPPPPAIPPEPQKLMGHVLEWQTRAETQLKLLAMPLESPLGLHASQVVDSSPMLKRKGHLPALSSVAPPPSTLHDLMHQVHDPPPPSQDTLKKKSIYQARSAMKSALHGSRKYAHVKPRVSAEAFPHKRKQRPSAASPLRPSVRRAPKAPPVVLSIDNWSVSSVELQALSRLEAPPHVVALVMTTVLMVVSPGDFVPKDVSWTTSRQVLSQGAALLRSMAALSREKHAIAPLKLKAMAPFVGNDKFRPESLQALSRPAAALCAWVLDLVAATPVPATITLDDPPPRRDKNDHEDAEDRTDLLEILDADDTNPASRAAPDVLVLHEASGGSATPRLVYQGSWTYHDLVYAATFYLDGHDDDSSSLLVQLEEPRSGCQTEAKLTLDEMTRLFGSVAAEYAAEHAWIELCQLILSRLDRVIEEPSSSSPMTNDEEELWQALATPRSEEESTPPPVVKRPPTTGKSMVGTPPMPMSVEIPPLKSPRQAGEMPGSDARPRLSGRRSSRDKRCQSLVATQSQFAVDVEPEWNSIEHHAKLGMRTASRHRLSNAKLEHLQAMLDDPTRVDTGRREQMKQQAEDQQREPQPQHDDERTQVAATAAAAAEEAAIQIQCMARQKFARDHVERLKQQEKEASAAAAWSDAQEPQEEQQQEEDKNDVADDAAIQIQCMARQKFARDYVQHLLDEREASLTEDASIEAVEGTPRHEIQQDAQLDTPPEDRHEDRKEAAADNAAIQIQCMARQKLARDHVQHLREEKEASLADITTEEQMQQEQEPQQELKQDQERQDADVDGAATLIQCMARQKVARDHVQRLKDERKASTEAAGQALETPGQPLEEPTDDTTKQMAADDAAIQIQCLARQKLARDRVQHLRDEKEASKSVLDELENDKTQATTDAASTERSNASQEELQEPQDEQEELGDDALQMTPEEAAIQIQCMARQKLARNRVEQLKQEKETSLESSYYEEFEDDEAAST</sequence>
<evidence type="ECO:0000256" key="1">
    <source>
        <dbReference type="SAM" id="MobiDB-lite"/>
    </source>
</evidence>
<feature type="domain" description="Dynein heavy chain coiled coil stalk" evidence="2">
    <location>
        <begin position="503"/>
        <end position="608"/>
    </location>
</feature>
<feature type="region of interest" description="Disordered" evidence="1">
    <location>
        <begin position="615"/>
        <end position="634"/>
    </location>
</feature>
<feature type="compositionally biased region" description="Basic and acidic residues" evidence="1">
    <location>
        <begin position="1143"/>
        <end position="1155"/>
    </location>
</feature>
<feature type="compositionally biased region" description="Low complexity" evidence="1">
    <location>
        <begin position="969"/>
        <end position="978"/>
    </location>
</feature>
<accession>A0A6G0W8B5</accession>
<gene>
    <name evidence="3" type="ORF">Ae201684_017735</name>
</gene>
<dbReference type="EMBL" id="VJMJ01000309">
    <property type="protein sequence ID" value="KAF0723395.1"/>
    <property type="molecule type" value="Genomic_DNA"/>
</dbReference>
<dbReference type="Pfam" id="PF12777">
    <property type="entry name" value="MT"/>
    <property type="match status" value="1"/>
</dbReference>
<feature type="compositionally biased region" description="Acidic residues" evidence="1">
    <location>
        <begin position="1243"/>
        <end position="1256"/>
    </location>
</feature>
<feature type="region of interest" description="Disordered" evidence="1">
    <location>
        <begin position="1202"/>
        <end position="1264"/>
    </location>
</feature>
<dbReference type="PROSITE" id="PS50096">
    <property type="entry name" value="IQ"/>
    <property type="match status" value="6"/>
</dbReference>
<feature type="compositionally biased region" description="Basic and acidic residues" evidence="1">
    <location>
        <begin position="1052"/>
        <end position="1063"/>
    </location>
</feature>
<feature type="region of interest" description="Disordered" evidence="1">
    <location>
        <begin position="460"/>
        <end position="483"/>
    </location>
</feature>
<feature type="region of interest" description="Disordered" evidence="1">
    <location>
        <begin position="1079"/>
        <end position="1122"/>
    </location>
</feature>
<feature type="compositionally biased region" description="Basic and acidic residues" evidence="1">
    <location>
        <begin position="1079"/>
        <end position="1094"/>
    </location>
</feature>
<feature type="region of interest" description="Disordered" evidence="1">
    <location>
        <begin position="329"/>
        <end position="349"/>
    </location>
</feature>
<organism evidence="3 4">
    <name type="scientific">Aphanomyces euteiches</name>
    <dbReference type="NCBI Taxonomy" id="100861"/>
    <lineage>
        <taxon>Eukaryota</taxon>
        <taxon>Sar</taxon>
        <taxon>Stramenopiles</taxon>
        <taxon>Oomycota</taxon>
        <taxon>Saprolegniomycetes</taxon>
        <taxon>Saprolegniales</taxon>
        <taxon>Verrucalvaceae</taxon>
        <taxon>Aphanomyces</taxon>
    </lineage>
</organism>
<feature type="region of interest" description="Disordered" evidence="1">
    <location>
        <begin position="958"/>
        <end position="996"/>
    </location>
</feature>
<dbReference type="InterPro" id="IPR024743">
    <property type="entry name" value="Dynein_HC_stalk"/>
</dbReference>
<dbReference type="Gene3D" id="1.20.5.190">
    <property type="match status" value="1"/>
</dbReference>